<proteinExistence type="predicted"/>
<evidence type="ECO:0000313" key="3">
    <source>
        <dbReference type="EMBL" id="MTV37755.1"/>
    </source>
</evidence>
<dbReference type="InterPro" id="IPR050491">
    <property type="entry name" value="AmpC-like"/>
</dbReference>
<evidence type="ECO:0000259" key="2">
    <source>
        <dbReference type="Pfam" id="PF00144"/>
    </source>
</evidence>
<keyword evidence="1" id="KW-0732">Signal</keyword>
<dbReference type="InterPro" id="IPR001466">
    <property type="entry name" value="Beta-lactam-related"/>
</dbReference>
<dbReference type="InterPro" id="IPR012338">
    <property type="entry name" value="Beta-lactam/transpept-like"/>
</dbReference>
<protein>
    <submittedName>
        <fullName evidence="3">Serine hydrolase</fullName>
    </submittedName>
</protein>
<organism evidence="3 4">
    <name type="scientific">Duganella radicis</name>
    <dbReference type="NCBI Taxonomy" id="551988"/>
    <lineage>
        <taxon>Bacteria</taxon>
        <taxon>Pseudomonadati</taxon>
        <taxon>Pseudomonadota</taxon>
        <taxon>Betaproteobacteria</taxon>
        <taxon>Burkholderiales</taxon>
        <taxon>Oxalobacteraceae</taxon>
        <taxon>Telluria group</taxon>
        <taxon>Duganella</taxon>
    </lineage>
</organism>
<evidence type="ECO:0000313" key="4">
    <source>
        <dbReference type="Proteomes" id="UP000475582"/>
    </source>
</evidence>
<reference evidence="3 4" key="1">
    <citation type="submission" date="2019-11" db="EMBL/GenBank/DDBJ databases">
        <title>Type strains purchased from KCTC, JCM and DSMZ.</title>
        <authorList>
            <person name="Lu H."/>
        </authorList>
    </citation>
    <scope>NUCLEOTIDE SEQUENCE [LARGE SCALE GENOMIC DNA]</scope>
    <source>
        <strain evidence="3 4">KCTC 22382</strain>
    </source>
</reference>
<dbReference type="Gene3D" id="3.40.710.10">
    <property type="entry name" value="DD-peptidase/beta-lactamase superfamily"/>
    <property type="match status" value="1"/>
</dbReference>
<keyword evidence="3" id="KW-0378">Hydrolase</keyword>
<dbReference type="Pfam" id="PF00144">
    <property type="entry name" value="Beta-lactamase"/>
    <property type="match status" value="1"/>
</dbReference>
<dbReference type="EMBL" id="WNKY01000007">
    <property type="protein sequence ID" value="MTV37755.1"/>
    <property type="molecule type" value="Genomic_DNA"/>
</dbReference>
<dbReference type="AlphaFoldDB" id="A0A6L6PHI0"/>
<dbReference type="Proteomes" id="UP000475582">
    <property type="component" value="Unassembled WGS sequence"/>
</dbReference>
<comment type="caution">
    <text evidence="3">The sequence shown here is derived from an EMBL/GenBank/DDBJ whole genome shotgun (WGS) entry which is preliminary data.</text>
</comment>
<dbReference type="PANTHER" id="PTHR46825">
    <property type="entry name" value="D-ALANYL-D-ALANINE-CARBOXYPEPTIDASE/ENDOPEPTIDASE AMPH"/>
    <property type="match status" value="1"/>
</dbReference>
<gene>
    <name evidence="3" type="ORF">GM676_09170</name>
</gene>
<accession>A0A6L6PHI0</accession>
<feature type="domain" description="Beta-lactamase-related" evidence="2">
    <location>
        <begin position="65"/>
        <end position="373"/>
    </location>
</feature>
<dbReference type="SUPFAM" id="SSF56601">
    <property type="entry name" value="beta-lactamase/transpeptidase-like"/>
    <property type="match status" value="1"/>
</dbReference>
<dbReference type="PANTHER" id="PTHR46825:SF9">
    <property type="entry name" value="BETA-LACTAMASE-RELATED DOMAIN-CONTAINING PROTEIN"/>
    <property type="match status" value="1"/>
</dbReference>
<name>A0A6L6PHI0_9BURK</name>
<keyword evidence="4" id="KW-1185">Reference proteome</keyword>
<feature type="signal peptide" evidence="1">
    <location>
        <begin position="1"/>
        <end position="27"/>
    </location>
</feature>
<evidence type="ECO:0000256" key="1">
    <source>
        <dbReference type="SAM" id="SignalP"/>
    </source>
</evidence>
<dbReference type="GO" id="GO:0016787">
    <property type="term" value="F:hydrolase activity"/>
    <property type="evidence" value="ECO:0007669"/>
    <property type="project" value="UniProtKB-KW"/>
</dbReference>
<dbReference type="OrthoDB" id="9799367at2"/>
<sequence length="484" mass="52469">MLAPNCSRVIYTKGMLMLIKMASFSMAACIFAYAAVCAAGEIKTENPTQVTLANNIDAVIAPRYRPGEPGAVLLVIKDGHVLFRKAYGEADVLTHTPLSPDMAMPIGSMTKQFTAVAVMLLAESGKLSVGDPITRYLPTYPTHGKTITIENLLTHTSGIPDYVTTPDWPSNMGHEVSTQGLLDTISQRPLDFEPGAKYDYSSSNYVLLGAIIEKVSGLPYAKFLEQRIFLPLGMKDTGYARRLRGNAALAAGHTLVESGFIHSPPVSPSQLSAAGGMLSTVDDLARWNKAIDAGRLLSAAGWKKVFTPYRPREGTSEYGYGFQIGDSWQSTMTIRHGGRVPGFESFAMRLPEQQMYVAVLSNLDGGRTPPYEVAQRAALVTMGKALPAAPSITLDNNVFDAYVGRYQMTGLPMVVDLRRAGDQYLASVTGQETFALKALSETRFLAESAGAELQFEKNADGVIDRFVLLQGPRRITAIRIAQPD</sequence>
<feature type="chain" id="PRO_5026952700" evidence="1">
    <location>
        <begin position="28"/>
        <end position="484"/>
    </location>
</feature>